<dbReference type="RefSeq" id="WP_180549775.1">
    <property type="nucleotide sequence ID" value="NZ_DAIPTI010000005.1"/>
</dbReference>
<gene>
    <name evidence="3" type="ORF">H0I39_05010</name>
</gene>
<dbReference type="InterPro" id="IPR029057">
    <property type="entry name" value="PRTase-like"/>
</dbReference>
<protein>
    <submittedName>
        <fullName evidence="3">ComF family protein</fullName>
    </submittedName>
</protein>
<evidence type="ECO:0000313" key="4">
    <source>
        <dbReference type="Proteomes" id="UP000589716"/>
    </source>
</evidence>
<dbReference type="EMBL" id="JACCKX010000001">
    <property type="protein sequence ID" value="NZA01283.1"/>
    <property type="molecule type" value="Genomic_DNA"/>
</dbReference>
<dbReference type="Gene3D" id="3.40.50.2020">
    <property type="match status" value="1"/>
</dbReference>
<dbReference type="Pfam" id="PF00156">
    <property type="entry name" value="Pribosyltran"/>
    <property type="match status" value="1"/>
</dbReference>
<dbReference type="Proteomes" id="UP000589716">
    <property type="component" value="Unassembled WGS sequence"/>
</dbReference>
<comment type="caution">
    <text evidence="3">The sequence shown here is derived from an EMBL/GenBank/DDBJ whole genome shotgun (WGS) entry which is preliminary data.</text>
</comment>
<proteinExistence type="inferred from homology"/>
<dbReference type="CDD" id="cd06223">
    <property type="entry name" value="PRTases_typeI"/>
    <property type="match status" value="1"/>
</dbReference>
<dbReference type="InterPro" id="IPR000836">
    <property type="entry name" value="PRTase_dom"/>
</dbReference>
<dbReference type="PANTHER" id="PTHR47505">
    <property type="entry name" value="DNA UTILIZATION PROTEIN YHGH"/>
    <property type="match status" value="1"/>
</dbReference>
<dbReference type="SUPFAM" id="SSF53271">
    <property type="entry name" value="PRTase-like"/>
    <property type="match status" value="1"/>
</dbReference>
<comment type="similarity">
    <text evidence="1">Belongs to the ComF/GntX family.</text>
</comment>
<accession>A0A853IKS6</accession>
<name>A0A853IKS6_9BURK</name>
<keyword evidence="4" id="KW-1185">Reference proteome</keyword>
<evidence type="ECO:0000256" key="1">
    <source>
        <dbReference type="ARBA" id="ARBA00008007"/>
    </source>
</evidence>
<reference evidence="3 4" key="1">
    <citation type="submission" date="2020-07" db="EMBL/GenBank/DDBJ databases">
        <authorList>
            <person name="Maaloum M."/>
        </authorList>
    </citation>
    <scope>NUCLEOTIDE SEQUENCE [LARGE SCALE GENOMIC DNA]</scope>
    <source>
        <strain evidence="3 4">GCS-AN-3</strain>
    </source>
</reference>
<dbReference type="AlphaFoldDB" id="A0A853IKS6"/>
<dbReference type="InterPro" id="IPR051910">
    <property type="entry name" value="ComF/GntX_DNA_util-trans"/>
</dbReference>
<organism evidence="3 4">
    <name type="scientific">Ottowia beijingensis</name>
    <dbReference type="NCBI Taxonomy" id="1207057"/>
    <lineage>
        <taxon>Bacteria</taxon>
        <taxon>Pseudomonadati</taxon>
        <taxon>Pseudomonadota</taxon>
        <taxon>Betaproteobacteria</taxon>
        <taxon>Burkholderiales</taxon>
        <taxon>Comamonadaceae</taxon>
        <taxon>Ottowia</taxon>
    </lineage>
</organism>
<evidence type="ECO:0000259" key="2">
    <source>
        <dbReference type="Pfam" id="PF00156"/>
    </source>
</evidence>
<evidence type="ECO:0000313" key="3">
    <source>
        <dbReference type="EMBL" id="NZA01283.1"/>
    </source>
</evidence>
<feature type="domain" description="Phosphoribosyltransferase" evidence="2">
    <location>
        <begin position="180"/>
        <end position="235"/>
    </location>
</feature>
<dbReference type="PANTHER" id="PTHR47505:SF1">
    <property type="entry name" value="DNA UTILIZATION PROTEIN YHGH"/>
    <property type="match status" value="1"/>
</dbReference>
<sequence length="242" mass="26281">MFTRLLNRPSGPHQAAAHWPSQCMVCRAWPASTLCADCVTRFAPMVPRCTTCALPVPPGVPICGACLRDPPPMAQCLAALPYAWPWSMCLGHWKFEGDVGLTRPFARLMLAAPGVRDALDAAEHVLPMPMSAARLGQRGYNPALLLARRLARSRTRADLLLRTRDTPPQRSLPRAQRLKNVRGAFQVDPLRAQALQGRRVVLVDDVMTTGASVREAAAALRAAGAAQVTVLVLARTDEPARN</sequence>